<dbReference type="EMBL" id="MFZV01000044">
    <property type="protein sequence ID" value="OGK30436.1"/>
    <property type="molecule type" value="Genomic_DNA"/>
</dbReference>
<dbReference type="PANTHER" id="PTHR38454">
    <property type="entry name" value="INTEGRAL MEMBRANE PROTEIN-RELATED"/>
    <property type="match status" value="1"/>
</dbReference>
<accession>A0A1F7HHI6</accession>
<feature type="transmembrane region" description="Helical" evidence="1">
    <location>
        <begin position="253"/>
        <end position="271"/>
    </location>
</feature>
<dbReference type="InterPro" id="IPR018580">
    <property type="entry name" value="Uncharacterised_YfhO"/>
</dbReference>
<dbReference type="PANTHER" id="PTHR38454:SF1">
    <property type="entry name" value="INTEGRAL MEMBRANE PROTEIN"/>
    <property type="match status" value="1"/>
</dbReference>
<protein>
    <recommendedName>
        <fullName evidence="4">Membrane protein 6-pyruvoyl-tetrahydropterin synthase-related domain-containing protein</fullName>
    </recommendedName>
</protein>
<evidence type="ECO:0000256" key="1">
    <source>
        <dbReference type="SAM" id="Phobius"/>
    </source>
</evidence>
<gene>
    <name evidence="2" type="ORF">A3F29_00320</name>
</gene>
<dbReference type="Pfam" id="PF09586">
    <property type="entry name" value="YfhO"/>
    <property type="match status" value="2"/>
</dbReference>
<dbReference type="Proteomes" id="UP000177199">
    <property type="component" value="Unassembled WGS sequence"/>
</dbReference>
<evidence type="ECO:0008006" key="4">
    <source>
        <dbReference type="Google" id="ProtNLM"/>
    </source>
</evidence>
<reference evidence="2 3" key="1">
    <citation type="journal article" date="2016" name="Nat. Commun.">
        <title>Thousands of microbial genomes shed light on interconnected biogeochemical processes in an aquifer system.</title>
        <authorList>
            <person name="Anantharaman K."/>
            <person name="Brown C.T."/>
            <person name="Hug L.A."/>
            <person name="Sharon I."/>
            <person name="Castelle C.J."/>
            <person name="Probst A.J."/>
            <person name="Thomas B.C."/>
            <person name="Singh A."/>
            <person name="Wilkins M.J."/>
            <person name="Karaoz U."/>
            <person name="Brodie E.L."/>
            <person name="Williams K.H."/>
            <person name="Hubbard S.S."/>
            <person name="Banfield J.F."/>
        </authorList>
    </citation>
    <scope>NUCLEOTIDE SEQUENCE [LARGE SCALE GENOMIC DNA]</scope>
</reference>
<feature type="transmembrane region" description="Helical" evidence="1">
    <location>
        <begin position="386"/>
        <end position="404"/>
    </location>
</feature>
<proteinExistence type="predicted"/>
<dbReference type="AlphaFoldDB" id="A0A1F7HHI6"/>
<name>A0A1F7HHI6_9BACT</name>
<comment type="caution">
    <text evidence="2">The sequence shown here is derived from an EMBL/GenBank/DDBJ whole genome shotgun (WGS) entry which is preliminary data.</text>
</comment>
<sequence>MGNAAKNKKNKMKNFFTNFWPIIFIFLVWFIFSSPYFLKGKAPFSGTYLVNNFAPWSAYPEFWGPVKNGAMPDVITQILPWKKFTIDTFKAGQIPLWNPYSFSGTPHLANYQSAVLSPFNLLFFFLPFADALSLLILFQPLLAGIFMFIFVRSLKASKTASLISSISFMFCGFITVWMGYGTLAYAILFLPLSLFAIEKFYEKQSFIFLLLLSLSIALSFFSGHFQISLYFFITIVVYLLYKYFAVKNLKLTIATFLYLFLGLMLALPQLLPSIEFYLQSLRSTIFQKGEVIPFQYIPTLLAPDFLGNPVTRNDWFGHYAEWNGYIGVLPLILAIHAVISKKRVQTLFLFIFAIFIILLAFDTPLLSLLIGFHIPVLSTSAASRIIVVYSFLFAVLSAFGFDELMTNLKEKRFNQIYLLLSLFFIIFLILWGIVVFKLFIPQDRLIVARQNLIFPTVLFISSSLILLGFTLFPKLFTRMTKEKLIVLGLLFVLIVAFDMLRFAKKWMPFDPGNLVFPNVATTSKFTKLSGHERVLGNLGAEALVSYKMPSIEGYDSLYIKRYGELIASIDDGNIKESPTSAVIFPRDVKYTEKSFNLLGIKYLIHKKSDDNMSWTFPYWNYPDETFSLIYEDDRYKIFRNNNAYPRAFLVSNYKVVSNPQKIIDTMFSENFDLRKEIVLEKDPKIKLKKTSGNVDILKYSPNEIDIRANSSTDSLLFISDNFYPGWIARVDGKNTQIFRANYTFRAILLPKGEHMVKFIYEPESFRNGIYLSLAGGFLILFISNEVKKRILRG</sequence>
<keyword evidence="1" id="KW-0472">Membrane</keyword>
<feature type="transmembrane region" description="Helical" evidence="1">
    <location>
        <begin position="15"/>
        <end position="38"/>
    </location>
</feature>
<feature type="transmembrane region" description="Helical" evidence="1">
    <location>
        <begin position="162"/>
        <end position="188"/>
    </location>
</feature>
<feature type="transmembrane region" description="Helical" evidence="1">
    <location>
        <begin position="416"/>
        <end position="440"/>
    </location>
</feature>
<feature type="transmembrane region" description="Helical" evidence="1">
    <location>
        <begin position="208"/>
        <end position="241"/>
    </location>
</feature>
<feature type="transmembrane region" description="Helical" evidence="1">
    <location>
        <begin position="347"/>
        <end position="374"/>
    </location>
</feature>
<feature type="transmembrane region" description="Helical" evidence="1">
    <location>
        <begin position="452"/>
        <end position="472"/>
    </location>
</feature>
<feature type="transmembrane region" description="Helical" evidence="1">
    <location>
        <begin position="121"/>
        <end position="150"/>
    </location>
</feature>
<evidence type="ECO:0000313" key="3">
    <source>
        <dbReference type="Proteomes" id="UP000177199"/>
    </source>
</evidence>
<keyword evidence="1" id="KW-0812">Transmembrane</keyword>
<feature type="transmembrane region" description="Helical" evidence="1">
    <location>
        <begin position="322"/>
        <end position="340"/>
    </location>
</feature>
<evidence type="ECO:0000313" key="2">
    <source>
        <dbReference type="EMBL" id="OGK30436.1"/>
    </source>
</evidence>
<keyword evidence="1" id="KW-1133">Transmembrane helix</keyword>
<feature type="transmembrane region" description="Helical" evidence="1">
    <location>
        <begin position="484"/>
        <end position="503"/>
    </location>
</feature>
<organism evidence="2 3">
    <name type="scientific">Candidatus Roizmanbacteria bacterium RIFCSPHIGHO2_12_FULL_33_9</name>
    <dbReference type="NCBI Taxonomy" id="1802045"/>
    <lineage>
        <taxon>Bacteria</taxon>
        <taxon>Candidatus Roizmaniibacteriota</taxon>
    </lineage>
</organism>